<evidence type="ECO:0000313" key="4">
    <source>
        <dbReference type="Proteomes" id="UP000282741"/>
    </source>
</evidence>
<dbReference type="PANTHER" id="PTHR22911">
    <property type="entry name" value="ACYL-MALONYL CONDENSING ENZYME-RELATED"/>
    <property type="match status" value="1"/>
</dbReference>
<dbReference type="Pfam" id="PF00892">
    <property type="entry name" value="EamA"/>
    <property type="match status" value="2"/>
</dbReference>
<organism evidence="3 4">
    <name type="scientific">Bordetella hinzii</name>
    <dbReference type="NCBI Taxonomy" id="103855"/>
    <lineage>
        <taxon>Bacteria</taxon>
        <taxon>Pseudomonadati</taxon>
        <taxon>Pseudomonadota</taxon>
        <taxon>Betaproteobacteria</taxon>
        <taxon>Burkholderiales</taxon>
        <taxon>Alcaligenaceae</taxon>
        <taxon>Bordetella</taxon>
    </lineage>
</organism>
<feature type="transmembrane region" description="Helical" evidence="1">
    <location>
        <begin position="12"/>
        <end position="33"/>
    </location>
</feature>
<feature type="domain" description="EamA" evidence="2">
    <location>
        <begin position="158"/>
        <end position="288"/>
    </location>
</feature>
<keyword evidence="1" id="KW-0812">Transmembrane</keyword>
<dbReference type="Proteomes" id="UP000282741">
    <property type="component" value="Chromosome"/>
</dbReference>
<accession>A0AAN1VHC4</accession>
<evidence type="ECO:0000259" key="2">
    <source>
        <dbReference type="Pfam" id="PF00892"/>
    </source>
</evidence>
<feature type="transmembrane region" description="Helical" evidence="1">
    <location>
        <begin position="39"/>
        <end position="58"/>
    </location>
</feature>
<dbReference type="GO" id="GO:0016020">
    <property type="term" value="C:membrane"/>
    <property type="evidence" value="ECO:0007669"/>
    <property type="project" value="InterPro"/>
</dbReference>
<feature type="transmembrane region" description="Helical" evidence="1">
    <location>
        <begin position="154"/>
        <end position="175"/>
    </location>
</feature>
<dbReference type="SUPFAM" id="SSF103481">
    <property type="entry name" value="Multidrug resistance efflux transporter EmrE"/>
    <property type="match status" value="2"/>
</dbReference>
<dbReference type="AlphaFoldDB" id="A0AAN1VHC4"/>
<keyword evidence="1" id="KW-1133">Transmembrane helix</keyword>
<sequence>MHTLSATPATETTGLWQMAAAMTLSGTIGIFVLESGQSAWNVVFFRCLFGMLGLAAYAHHRGMLRHLRLSRRDWALALLSGAALVMNWVLLFSAYRLASISLATAVYHVQPFLLIGLGVLVLREKLSRARLAWTALAFGGLLLILRWQDGPAPGGYLLGLSLGLGAAACYALTALIVKQLKHVPPQVLALVQVGLGVVMLLPLADFSALPAAPAQWACLLALGLLHTSLMYILMYSAIQRLPTTSVAAMSFIYPAVAILLDLAVYGQRLGASQWLGVGVIFLAAAGVTRAGRR</sequence>
<dbReference type="InterPro" id="IPR000620">
    <property type="entry name" value="EamA_dom"/>
</dbReference>
<evidence type="ECO:0000256" key="1">
    <source>
        <dbReference type="SAM" id="Phobius"/>
    </source>
</evidence>
<feature type="transmembrane region" description="Helical" evidence="1">
    <location>
        <begin position="214"/>
        <end position="234"/>
    </location>
</feature>
<feature type="transmembrane region" description="Helical" evidence="1">
    <location>
        <begin position="100"/>
        <end position="122"/>
    </location>
</feature>
<feature type="transmembrane region" description="Helical" evidence="1">
    <location>
        <begin position="271"/>
        <end position="291"/>
    </location>
</feature>
<dbReference type="PANTHER" id="PTHR22911:SF102">
    <property type="entry name" value="MEMBRANE PROTEIN"/>
    <property type="match status" value="1"/>
</dbReference>
<dbReference type="KEGG" id="bhz:ACR54_02582"/>
<keyword evidence="1" id="KW-0472">Membrane</keyword>
<name>A0AAN1VHC4_9BORD</name>
<feature type="transmembrane region" description="Helical" evidence="1">
    <location>
        <begin position="129"/>
        <end position="148"/>
    </location>
</feature>
<feature type="transmembrane region" description="Helical" evidence="1">
    <location>
        <begin position="187"/>
        <end position="208"/>
    </location>
</feature>
<dbReference type="GeneID" id="92994003"/>
<protein>
    <submittedName>
        <fullName evidence="3">EamA family transporter</fullName>
    </submittedName>
</protein>
<gene>
    <name evidence="3" type="ORF">CS347_17990</name>
</gene>
<feature type="transmembrane region" description="Helical" evidence="1">
    <location>
        <begin position="246"/>
        <end position="265"/>
    </location>
</feature>
<reference evidence="4" key="1">
    <citation type="submission" date="2017-10" db="EMBL/GenBank/DDBJ databases">
        <title>Whole genome sequencing of various Bordetella species.</title>
        <authorList>
            <person name="Weigand M.R."/>
            <person name="Loparev V."/>
            <person name="Peng Y."/>
            <person name="Bowden K.E."/>
            <person name="Tondella M.L."/>
            <person name="Williams M.M."/>
        </authorList>
    </citation>
    <scope>NUCLEOTIDE SEQUENCE [LARGE SCALE GENOMIC DNA]</scope>
    <source>
        <strain evidence="4">H720</strain>
    </source>
</reference>
<feature type="domain" description="EamA" evidence="2">
    <location>
        <begin position="14"/>
        <end position="145"/>
    </location>
</feature>
<proteinExistence type="predicted"/>
<dbReference type="InterPro" id="IPR037185">
    <property type="entry name" value="EmrE-like"/>
</dbReference>
<feature type="transmembrane region" description="Helical" evidence="1">
    <location>
        <begin position="74"/>
        <end position="94"/>
    </location>
</feature>
<evidence type="ECO:0000313" key="3">
    <source>
        <dbReference type="EMBL" id="AZW18520.1"/>
    </source>
</evidence>
<dbReference type="EMBL" id="CP024172">
    <property type="protein sequence ID" value="AZW18520.1"/>
    <property type="molecule type" value="Genomic_DNA"/>
</dbReference>
<dbReference type="RefSeq" id="WP_029581154.1">
    <property type="nucleotide sequence ID" value="NZ_CP012076.1"/>
</dbReference>